<organism evidence="7 8">
    <name type="scientific">Tepidimicrobium xylanilyticum</name>
    <dbReference type="NCBI Taxonomy" id="1123352"/>
    <lineage>
        <taxon>Bacteria</taxon>
        <taxon>Bacillati</taxon>
        <taxon>Bacillota</taxon>
        <taxon>Tissierellia</taxon>
        <taxon>Tissierellales</taxon>
        <taxon>Tepidimicrobiaceae</taxon>
        <taxon>Tepidimicrobium</taxon>
    </lineage>
</organism>
<evidence type="ECO:0000256" key="4">
    <source>
        <dbReference type="ARBA" id="ARBA00022989"/>
    </source>
</evidence>
<dbReference type="Pfam" id="PF01098">
    <property type="entry name" value="FTSW_RODA_SPOVE"/>
    <property type="match status" value="1"/>
</dbReference>
<dbReference type="GO" id="GO:0015648">
    <property type="term" value="F:lipid-linked peptidoglycan transporter activity"/>
    <property type="evidence" value="ECO:0007669"/>
    <property type="project" value="TreeGrafter"/>
</dbReference>
<dbReference type="PANTHER" id="PTHR30474">
    <property type="entry name" value="CELL CYCLE PROTEIN"/>
    <property type="match status" value="1"/>
</dbReference>
<feature type="transmembrane region" description="Helical" evidence="6">
    <location>
        <begin position="119"/>
        <end position="138"/>
    </location>
</feature>
<protein>
    <submittedName>
        <fullName evidence="7">Cell division protein FtsW, lipid II flippase</fullName>
    </submittedName>
</protein>
<proteinExistence type="predicted"/>
<feature type="transmembrane region" description="Helical" evidence="6">
    <location>
        <begin position="12"/>
        <end position="30"/>
    </location>
</feature>
<feature type="transmembrane region" description="Helical" evidence="6">
    <location>
        <begin position="304"/>
        <end position="331"/>
    </location>
</feature>
<dbReference type="OrthoDB" id="9812661at2"/>
<name>A0A1H3A713_9FIRM</name>
<feature type="transmembrane region" description="Helical" evidence="6">
    <location>
        <begin position="150"/>
        <end position="173"/>
    </location>
</feature>
<gene>
    <name evidence="7" type="ORF">SAMN05660923_02003</name>
</gene>
<keyword evidence="5 6" id="KW-0472">Membrane</keyword>
<sequence>MFNKRVSYKYPRNLLMLFELMALFLLFIYNKDNLNRFTFIYGLGLILIVYVSNFLLLRISTGDNYIFLIVTMLLSIGVIMIYRIDPLLGIKQILWIGMGIFIFFVTYLVFKNINDWEEWTLFYGIASIILFIITLLLGTRIRGAINWISIGGLSFQPSEIIKLLTIFLIGSYYARYEHFKERKYGSYYLMGIIYVFILFLFLQRDLGTVLILYSLFIALQFIYEEDRKLILINLLISIVSGILGYMMFPHVRTRFETWLNPWKYIDNKGYQITQSLFAIAEGGFFGTGIGLGHPDFIPEVHTDFIFSAICEEMGIFTGIGIIMLFLILVYRGFKIGMNQRNKFYRIIALGISILFGIQSFIIFGGALKMIPLTGITIPFVSYGGSSMLSSFIALGILQVASEELDFEEAKDG</sequence>
<evidence type="ECO:0000313" key="8">
    <source>
        <dbReference type="Proteomes" id="UP000198828"/>
    </source>
</evidence>
<evidence type="ECO:0000256" key="5">
    <source>
        <dbReference type="ARBA" id="ARBA00023136"/>
    </source>
</evidence>
<dbReference type="RefSeq" id="WP_093753282.1">
    <property type="nucleotide sequence ID" value="NZ_BSYN01000003.1"/>
</dbReference>
<feature type="transmembrane region" description="Helical" evidence="6">
    <location>
        <begin position="206"/>
        <end position="223"/>
    </location>
</feature>
<dbReference type="InterPro" id="IPR001182">
    <property type="entry name" value="FtsW/RodA"/>
</dbReference>
<dbReference type="AlphaFoldDB" id="A0A1H3A713"/>
<feature type="transmembrane region" description="Helical" evidence="6">
    <location>
        <begin position="94"/>
        <end position="113"/>
    </location>
</feature>
<reference evidence="7 8" key="1">
    <citation type="submission" date="2016-10" db="EMBL/GenBank/DDBJ databases">
        <authorList>
            <person name="de Groot N.N."/>
        </authorList>
    </citation>
    <scope>NUCLEOTIDE SEQUENCE [LARGE SCALE GENOMIC DNA]</scope>
    <source>
        <strain evidence="7 8">DSM 23310</strain>
    </source>
</reference>
<feature type="transmembrane region" description="Helical" evidence="6">
    <location>
        <begin position="37"/>
        <end position="59"/>
    </location>
</feature>
<dbReference type="EMBL" id="FNNG01000008">
    <property type="protein sequence ID" value="SDX25403.1"/>
    <property type="molecule type" value="Genomic_DNA"/>
</dbReference>
<feature type="transmembrane region" description="Helical" evidence="6">
    <location>
        <begin position="65"/>
        <end position="82"/>
    </location>
</feature>
<keyword evidence="7" id="KW-0132">Cell division</keyword>
<dbReference type="GO" id="GO:0008360">
    <property type="term" value="P:regulation of cell shape"/>
    <property type="evidence" value="ECO:0007669"/>
    <property type="project" value="UniProtKB-KW"/>
</dbReference>
<feature type="transmembrane region" description="Helical" evidence="6">
    <location>
        <begin position="185"/>
        <end position="201"/>
    </location>
</feature>
<keyword evidence="2 6" id="KW-0812">Transmembrane</keyword>
<keyword evidence="3" id="KW-0133">Cell shape</keyword>
<evidence type="ECO:0000256" key="3">
    <source>
        <dbReference type="ARBA" id="ARBA00022960"/>
    </source>
</evidence>
<evidence type="ECO:0000256" key="6">
    <source>
        <dbReference type="SAM" id="Phobius"/>
    </source>
</evidence>
<evidence type="ECO:0000256" key="1">
    <source>
        <dbReference type="ARBA" id="ARBA00004141"/>
    </source>
</evidence>
<evidence type="ECO:0000256" key="2">
    <source>
        <dbReference type="ARBA" id="ARBA00022692"/>
    </source>
</evidence>
<dbReference type="GO" id="GO:0051301">
    <property type="term" value="P:cell division"/>
    <property type="evidence" value="ECO:0007669"/>
    <property type="project" value="UniProtKB-KW"/>
</dbReference>
<feature type="transmembrane region" description="Helical" evidence="6">
    <location>
        <begin position="379"/>
        <end position="400"/>
    </location>
</feature>
<keyword evidence="8" id="KW-1185">Reference proteome</keyword>
<dbReference type="Proteomes" id="UP000198828">
    <property type="component" value="Unassembled WGS sequence"/>
</dbReference>
<dbReference type="GO" id="GO:0032153">
    <property type="term" value="C:cell division site"/>
    <property type="evidence" value="ECO:0007669"/>
    <property type="project" value="TreeGrafter"/>
</dbReference>
<feature type="transmembrane region" description="Helical" evidence="6">
    <location>
        <begin position="229"/>
        <end position="248"/>
    </location>
</feature>
<comment type="subcellular location">
    <subcellularLocation>
        <location evidence="1">Membrane</location>
        <topology evidence="1">Multi-pass membrane protein</topology>
    </subcellularLocation>
</comment>
<dbReference type="GO" id="GO:0005886">
    <property type="term" value="C:plasma membrane"/>
    <property type="evidence" value="ECO:0007669"/>
    <property type="project" value="TreeGrafter"/>
</dbReference>
<keyword evidence="7" id="KW-0131">Cell cycle</keyword>
<keyword evidence="4 6" id="KW-1133">Transmembrane helix</keyword>
<accession>A0A1H3A713</accession>
<dbReference type="PANTHER" id="PTHR30474:SF3">
    <property type="entry name" value="PEPTIDOGLYCAN GLYCOSYLTRANSFERASE RODA"/>
    <property type="match status" value="1"/>
</dbReference>
<feature type="transmembrane region" description="Helical" evidence="6">
    <location>
        <begin position="343"/>
        <end position="367"/>
    </location>
</feature>
<evidence type="ECO:0000313" key="7">
    <source>
        <dbReference type="EMBL" id="SDX25403.1"/>
    </source>
</evidence>